<keyword evidence="1" id="KW-0472">Membrane</keyword>
<name>X1SV42_9ZZZZ</name>
<evidence type="ECO:0000313" key="2">
    <source>
        <dbReference type="EMBL" id="GAI82971.1"/>
    </source>
</evidence>
<keyword evidence="1" id="KW-1133">Transmembrane helix</keyword>
<dbReference type="AlphaFoldDB" id="X1SV42"/>
<organism evidence="2">
    <name type="scientific">marine sediment metagenome</name>
    <dbReference type="NCBI Taxonomy" id="412755"/>
    <lineage>
        <taxon>unclassified sequences</taxon>
        <taxon>metagenomes</taxon>
        <taxon>ecological metagenomes</taxon>
    </lineage>
</organism>
<keyword evidence="1" id="KW-0812">Transmembrane</keyword>
<proteinExistence type="predicted"/>
<feature type="non-terminal residue" evidence="2">
    <location>
        <position position="1"/>
    </location>
</feature>
<accession>X1SV42</accession>
<feature type="transmembrane region" description="Helical" evidence="1">
    <location>
        <begin position="14"/>
        <end position="32"/>
    </location>
</feature>
<reference evidence="2" key="1">
    <citation type="journal article" date="2014" name="Front. Microbiol.">
        <title>High frequency of phylogenetically diverse reductive dehalogenase-homologous genes in deep subseafloor sedimentary metagenomes.</title>
        <authorList>
            <person name="Kawai M."/>
            <person name="Futagami T."/>
            <person name="Toyoda A."/>
            <person name="Takaki Y."/>
            <person name="Nishi S."/>
            <person name="Hori S."/>
            <person name="Arai W."/>
            <person name="Tsubouchi T."/>
            <person name="Morono Y."/>
            <person name="Uchiyama I."/>
            <person name="Ito T."/>
            <person name="Fujiyama A."/>
            <person name="Inagaki F."/>
            <person name="Takami H."/>
        </authorList>
    </citation>
    <scope>NUCLEOTIDE SEQUENCE</scope>
    <source>
        <strain evidence="2">Expedition CK06-06</strain>
    </source>
</reference>
<evidence type="ECO:0000256" key="1">
    <source>
        <dbReference type="SAM" id="Phobius"/>
    </source>
</evidence>
<protein>
    <submittedName>
        <fullName evidence="2">Uncharacterized protein</fullName>
    </submittedName>
</protein>
<sequence length="56" mass="5957">TVFQGLKMKIKPRVWIAAAIVLIAIIMTAVGVNTFTQSIGYLAAGYLFGKQGSDAL</sequence>
<comment type="caution">
    <text evidence="2">The sequence shown here is derived from an EMBL/GenBank/DDBJ whole genome shotgun (WGS) entry which is preliminary data.</text>
</comment>
<gene>
    <name evidence="2" type="ORF">S12H4_24937</name>
</gene>
<dbReference type="EMBL" id="BARW01013725">
    <property type="protein sequence ID" value="GAI82971.1"/>
    <property type="molecule type" value="Genomic_DNA"/>
</dbReference>